<dbReference type="InterPro" id="IPR003762">
    <property type="entry name" value="Lara_isomerase"/>
</dbReference>
<comment type="pathway">
    <text evidence="6">Carbohydrate degradation; L-arabinose degradation via L-ribulose; D-xylulose 5-phosphate from L-arabinose (bacterial route): step 1/3.</text>
</comment>
<feature type="binding site" evidence="6">
    <location>
        <position position="451"/>
    </location>
    <ligand>
        <name>Mn(2+)</name>
        <dbReference type="ChEBI" id="CHEBI:29035"/>
    </ligand>
</feature>
<dbReference type="Proteomes" id="UP000318528">
    <property type="component" value="Unassembled WGS sequence"/>
</dbReference>
<feature type="domain" description="L-arabinose isomerase central" evidence="9">
    <location>
        <begin position="177"/>
        <end position="323"/>
    </location>
</feature>
<dbReference type="InterPro" id="IPR009015">
    <property type="entry name" value="Fucose_isomerase_N/cen_sf"/>
</dbReference>
<comment type="similarity">
    <text evidence="6">Belongs to the arabinose isomerase family.</text>
</comment>
<dbReference type="EC" id="5.3.1.4" evidence="6"/>
<evidence type="ECO:0000259" key="7">
    <source>
        <dbReference type="Pfam" id="PF02610"/>
    </source>
</evidence>
<feature type="domain" description="L-arabinose isomerase N-terminal" evidence="7">
    <location>
        <begin position="8"/>
        <end position="173"/>
    </location>
</feature>
<feature type="binding site" evidence="6">
    <location>
        <position position="306"/>
    </location>
    <ligand>
        <name>Mn(2+)</name>
        <dbReference type="ChEBI" id="CHEBI:29035"/>
    </ligand>
</feature>
<dbReference type="InterPro" id="IPR055389">
    <property type="entry name" value="AraA_N"/>
</dbReference>
<dbReference type="SUPFAM" id="SSF50443">
    <property type="entry name" value="FucI/AraA C-terminal domain-like"/>
    <property type="match status" value="1"/>
</dbReference>
<name>A0A553BMM0_9FLAO</name>
<keyword evidence="1 6" id="KW-0479">Metal-binding</keyword>
<dbReference type="Gene3D" id="3.40.50.10940">
    <property type="match status" value="1"/>
</dbReference>
<dbReference type="CDD" id="cd03557">
    <property type="entry name" value="L-arabinose_isomerase"/>
    <property type="match status" value="1"/>
</dbReference>
<dbReference type="HAMAP" id="MF_00519">
    <property type="entry name" value="Arabinose_Isome"/>
    <property type="match status" value="1"/>
</dbReference>
<comment type="catalytic activity">
    <reaction evidence="6">
        <text>beta-L-arabinopyranose = L-ribulose</text>
        <dbReference type="Rhea" id="RHEA:14821"/>
        <dbReference type="ChEBI" id="CHEBI:16880"/>
        <dbReference type="ChEBI" id="CHEBI:40886"/>
        <dbReference type="EC" id="5.3.1.4"/>
    </reaction>
</comment>
<dbReference type="EMBL" id="VJZL01000014">
    <property type="protein sequence ID" value="TRX09494.1"/>
    <property type="molecule type" value="Genomic_DNA"/>
</dbReference>
<organism evidence="11 13">
    <name type="scientific">Flavobacterium gawalongense</name>
    <dbReference type="NCBI Taxonomy" id="2594432"/>
    <lineage>
        <taxon>Bacteria</taxon>
        <taxon>Pseudomonadati</taxon>
        <taxon>Bacteroidota</taxon>
        <taxon>Flavobacteriia</taxon>
        <taxon>Flavobacteriales</taxon>
        <taxon>Flavobacteriaceae</taxon>
        <taxon>Flavobacterium</taxon>
    </lineage>
</organism>
<dbReference type="Proteomes" id="UP000318669">
    <property type="component" value="Unassembled WGS sequence"/>
</dbReference>
<comment type="caution">
    <text evidence="11">The sequence shown here is derived from an EMBL/GenBank/DDBJ whole genome shotgun (WGS) entry which is preliminary data.</text>
</comment>
<dbReference type="Pfam" id="PF11762">
    <property type="entry name" value="Arabinose_Iso_C"/>
    <property type="match status" value="1"/>
</dbReference>
<dbReference type="InterPro" id="IPR004216">
    <property type="entry name" value="Fuc/Ara_isomerase_C"/>
</dbReference>
<dbReference type="EMBL" id="VJZN01000012">
    <property type="protein sequence ID" value="TRX06330.1"/>
    <property type="molecule type" value="Genomic_DNA"/>
</dbReference>
<feature type="binding site" evidence="6">
    <location>
        <position position="335"/>
    </location>
    <ligand>
        <name>Mn(2+)</name>
        <dbReference type="ChEBI" id="CHEBI:29035"/>
    </ligand>
</feature>
<dbReference type="GO" id="GO:0008733">
    <property type="term" value="F:L-arabinose isomerase activity"/>
    <property type="evidence" value="ECO:0007669"/>
    <property type="project" value="UniProtKB-UniRule"/>
</dbReference>
<reference evidence="12 13" key="1">
    <citation type="submission" date="2019-07" db="EMBL/GenBank/DDBJ databases">
        <title>Novel species of Flavobacterium.</title>
        <authorList>
            <person name="Liu Q."/>
            <person name="Xin Y.-H."/>
        </authorList>
    </citation>
    <scope>NUCLEOTIDE SEQUENCE [LARGE SCALE GENOMIC DNA]</scope>
    <source>
        <strain evidence="10 12">GSP39</strain>
        <strain evidence="11 13">GSR22</strain>
    </source>
</reference>
<dbReference type="GO" id="GO:0030145">
    <property type="term" value="F:manganese ion binding"/>
    <property type="evidence" value="ECO:0007669"/>
    <property type="project" value="UniProtKB-UniRule"/>
</dbReference>
<comment type="function">
    <text evidence="6">Catalyzes the conversion of L-arabinose to L-ribulose.</text>
</comment>
<dbReference type="UniPathway" id="UPA00145">
    <property type="reaction ID" value="UER00565"/>
</dbReference>
<evidence type="ECO:0000313" key="13">
    <source>
        <dbReference type="Proteomes" id="UP000318669"/>
    </source>
</evidence>
<dbReference type="Pfam" id="PF02610">
    <property type="entry name" value="AraA_N"/>
    <property type="match status" value="1"/>
</dbReference>
<dbReference type="GO" id="GO:0005829">
    <property type="term" value="C:cytosol"/>
    <property type="evidence" value="ECO:0007669"/>
    <property type="project" value="TreeGrafter"/>
</dbReference>
<evidence type="ECO:0000259" key="8">
    <source>
        <dbReference type="Pfam" id="PF11762"/>
    </source>
</evidence>
<dbReference type="InterPro" id="IPR055390">
    <property type="entry name" value="AraA_central"/>
</dbReference>
<dbReference type="SUPFAM" id="SSF53743">
    <property type="entry name" value="FucI/AraA N-terminal and middle domains"/>
    <property type="match status" value="1"/>
</dbReference>
<keyword evidence="2 6" id="KW-0054">Arabinose catabolism</keyword>
<dbReference type="Pfam" id="PF24856">
    <property type="entry name" value="AraA_central"/>
    <property type="match status" value="1"/>
</dbReference>
<sequence>MIDISQKEVWFVVGSQELYGEETLRKVAEHSQHIAKGLDASSYIPVKIVYKDVVKSPAQITNVCLEANSNKNCIGIVAWMHTFSPAKMWIGGLSILKKPLCHLHTQFNAEIPWASMDMDFMNLNQSAHGDREFGFIMSRMRKKRKVVVGHWEDERVQKKLGIWSRVVLGWDEFQNLKVARIGDNMREVAVTEGDKVEAQIRFGFSVNGFDSSDITKHIDTVSDADTNKLVEVYEASYNLAPALQKGGEKRDSLVEAAKIELGLRAFLEEGGFKAFTDTFENLGSLKQLPGIAVQRLMADGYGFGGEGDWKTAAMLRAMKVMNVGLENQGGTSFMEDYTYHFTPEKSYVLGSHMLEICSSIADAKPSCEVHPLGIGGKEDPVRLVFNVAAGNAINASLVDMGNRFRLIVNEVEAVAPMADLPKLPVARVLWDCKPNLDIAATTWILAGGAHHTVYSQVITTEYMEDFADIAGIELLVIDEKTTVRDFKDKINANEAYYHLFQHGL</sequence>
<feature type="domain" description="L-arabinose isomerase C-terminal" evidence="8">
    <location>
        <begin position="330"/>
        <end position="473"/>
    </location>
</feature>
<dbReference type="InterPro" id="IPR038583">
    <property type="entry name" value="AraA_N_sf"/>
</dbReference>
<protein>
    <recommendedName>
        <fullName evidence="6">L-arabinose isomerase</fullName>
        <ecNumber evidence="6">5.3.1.4</ecNumber>
    </recommendedName>
</protein>
<dbReference type="NCBIfam" id="NF002795">
    <property type="entry name" value="PRK02929.1"/>
    <property type="match status" value="1"/>
</dbReference>
<comment type="cofactor">
    <cofactor evidence="6">
        <name>Mn(2+)</name>
        <dbReference type="ChEBI" id="CHEBI:29035"/>
    </cofactor>
    <text evidence="6">Binds 1 Mn(2+) ion per subunit.</text>
</comment>
<evidence type="ECO:0000313" key="10">
    <source>
        <dbReference type="EMBL" id="TRX06330.1"/>
    </source>
</evidence>
<evidence type="ECO:0000313" key="11">
    <source>
        <dbReference type="EMBL" id="TRX09494.1"/>
    </source>
</evidence>
<dbReference type="AlphaFoldDB" id="A0A553BMM0"/>
<keyword evidence="5 6" id="KW-0119">Carbohydrate metabolism</keyword>
<evidence type="ECO:0000313" key="12">
    <source>
        <dbReference type="Proteomes" id="UP000318528"/>
    </source>
</evidence>
<dbReference type="RefSeq" id="WP_143387216.1">
    <property type="nucleotide sequence ID" value="NZ_VJZL01000014.1"/>
</dbReference>
<dbReference type="InterPro" id="IPR024664">
    <property type="entry name" value="Ara_Isoase_C"/>
</dbReference>
<dbReference type="PANTHER" id="PTHR38464:SF1">
    <property type="entry name" value="L-ARABINOSE ISOMERASE"/>
    <property type="match status" value="1"/>
</dbReference>
<dbReference type="PIRSF" id="PIRSF001478">
    <property type="entry name" value="L-ara_isomerase"/>
    <property type="match status" value="1"/>
</dbReference>
<evidence type="ECO:0000256" key="2">
    <source>
        <dbReference type="ARBA" id="ARBA00022935"/>
    </source>
</evidence>
<dbReference type="GO" id="GO:0019569">
    <property type="term" value="P:L-arabinose catabolic process to D-xylulose 5-phosphate"/>
    <property type="evidence" value="ECO:0007669"/>
    <property type="project" value="UniProtKB-UniRule"/>
</dbReference>
<evidence type="ECO:0000256" key="3">
    <source>
        <dbReference type="ARBA" id="ARBA00023211"/>
    </source>
</evidence>
<gene>
    <name evidence="6 11" type="primary">araA</name>
    <name evidence="11" type="ORF">FNW11_09315</name>
    <name evidence="10" type="ORF">FNW12_08765</name>
</gene>
<dbReference type="OrthoDB" id="9765600at2"/>
<proteinExistence type="inferred from homology"/>
<evidence type="ECO:0000256" key="4">
    <source>
        <dbReference type="ARBA" id="ARBA00023235"/>
    </source>
</evidence>
<keyword evidence="3 6" id="KW-0464">Manganese</keyword>
<dbReference type="PANTHER" id="PTHR38464">
    <property type="entry name" value="L-ARABINOSE ISOMERASE"/>
    <property type="match status" value="1"/>
</dbReference>
<evidence type="ECO:0000256" key="6">
    <source>
        <dbReference type="HAMAP-Rule" id="MF_00519"/>
    </source>
</evidence>
<feature type="binding site" evidence="6">
    <location>
        <position position="352"/>
    </location>
    <ligand>
        <name>Mn(2+)</name>
        <dbReference type="ChEBI" id="CHEBI:29035"/>
    </ligand>
</feature>
<evidence type="ECO:0000256" key="5">
    <source>
        <dbReference type="ARBA" id="ARBA00023277"/>
    </source>
</evidence>
<keyword evidence="4 6" id="KW-0413">Isomerase</keyword>
<evidence type="ECO:0000259" key="9">
    <source>
        <dbReference type="Pfam" id="PF24856"/>
    </source>
</evidence>
<keyword evidence="12" id="KW-1185">Reference proteome</keyword>
<evidence type="ECO:0000256" key="1">
    <source>
        <dbReference type="ARBA" id="ARBA00022723"/>
    </source>
</evidence>
<accession>A0A553BMM0</accession>